<name>M4VA95_9BACT</name>
<dbReference type="InterPro" id="IPR048020">
    <property type="entry name" value="Transpos_IS3"/>
</dbReference>
<dbReference type="PANTHER" id="PTHR47515:SF1">
    <property type="entry name" value="BLR2054 PROTEIN"/>
    <property type="match status" value="1"/>
</dbReference>
<dbReference type="InterPro" id="IPR001584">
    <property type="entry name" value="Integrase_cat-core"/>
</dbReference>
<protein>
    <recommendedName>
        <fullName evidence="1">Integrase catalytic domain-containing protein</fullName>
    </recommendedName>
</protein>
<dbReference type="SUPFAM" id="SSF53098">
    <property type="entry name" value="Ribonuclease H-like"/>
    <property type="match status" value="1"/>
</dbReference>
<evidence type="ECO:0000313" key="2">
    <source>
        <dbReference type="EMBL" id="AGH95390.1"/>
    </source>
</evidence>
<reference evidence="2 3" key="1">
    <citation type="journal article" date="2013" name="ISME J.">
        <title>By their genes ye shall know them: genomic signatures of predatory bacteria.</title>
        <authorList>
            <person name="Pasternak Z."/>
            <person name="Pietrokovski S."/>
            <person name="Rotem O."/>
            <person name="Gophna U."/>
            <person name="Lurie-Weinberger M.N."/>
            <person name="Jurkevitch E."/>
        </authorList>
    </citation>
    <scope>NUCLEOTIDE SEQUENCE [LARGE SCALE GENOMIC DNA]</scope>
    <source>
        <strain evidence="2 3">JSS</strain>
    </source>
</reference>
<dbReference type="RefSeq" id="WP_015469880.1">
    <property type="nucleotide sequence ID" value="NC_020813.1"/>
</dbReference>
<dbReference type="GO" id="GO:0015074">
    <property type="term" value="P:DNA integration"/>
    <property type="evidence" value="ECO:0007669"/>
    <property type="project" value="InterPro"/>
</dbReference>
<dbReference type="EMBL" id="CP003537">
    <property type="protein sequence ID" value="AGH95390.1"/>
    <property type="molecule type" value="Genomic_DNA"/>
</dbReference>
<dbReference type="PATRIC" id="fig|1184267.3.peg.1188"/>
<dbReference type="eggNOG" id="COG2801">
    <property type="taxonomic scope" value="Bacteria"/>
</dbReference>
<gene>
    <name evidence="2" type="ORF">A11Q_1174</name>
</gene>
<organism evidence="2 3">
    <name type="scientific">Pseudobdellovibrio exovorus JSS</name>
    <dbReference type="NCBI Taxonomy" id="1184267"/>
    <lineage>
        <taxon>Bacteria</taxon>
        <taxon>Pseudomonadati</taxon>
        <taxon>Bdellovibrionota</taxon>
        <taxon>Bdellovibrionia</taxon>
        <taxon>Bdellovibrionales</taxon>
        <taxon>Pseudobdellovibrionaceae</taxon>
        <taxon>Pseudobdellovibrio</taxon>
    </lineage>
</organism>
<dbReference type="InterPro" id="IPR036397">
    <property type="entry name" value="RNaseH_sf"/>
</dbReference>
<dbReference type="AlphaFoldDB" id="M4VA95"/>
<dbReference type="KEGG" id="bex:A11Q_1174"/>
<evidence type="ECO:0000259" key="1">
    <source>
        <dbReference type="PROSITE" id="PS50994"/>
    </source>
</evidence>
<dbReference type="Pfam" id="PF13683">
    <property type="entry name" value="rve_3"/>
    <property type="match status" value="1"/>
</dbReference>
<dbReference type="GO" id="GO:0003676">
    <property type="term" value="F:nucleic acid binding"/>
    <property type="evidence" value="ECO:0007669"/>
    <property type="project" value="InterPro"/>
</dbReference>
<dbReference type="PANTHER" id="PTHR47515">
    <property type="entry name" value="LOW CALCIUM RESPONSE LOCUS PROTEIN T"/>
    <property type="match status" value="1"/>
</dbReference>
<dbReference type="PROSITE" id="PS50994">
    <property type="entry name" value="INTEGRASE"/>
    <property type="match status" value="1"/>
</dbReference>
<accession>M4VA95</accession>
<evidence type="ECO:0000313" key="3">
    <source>
        <dbReference type="Proteomes" id="UP000012040"/>
    </source>
</evidence>
<sequence length="275" mass="32064">MVRPKDRRTEALYLVDKYKTTKARCCRLLGLSISTLSYEPAPNGDAPVRDKLIALAGENKRFGHPRLFVLLKKEMPEVNHKRSHRIYKQSDLQLQRRKRKKLGTHPRMPPTRASEAGQVWAVDFMFDYLESGRKLKTLTIIDEYSKISPGILVEHSIRGVDVTQFLDHLAAGVYPKIIRTDQGTEFTSRAMLDWAYRHNIRLEFTRVRKPNQVIEAFNSRVRDECLNENVFFSLSDARDKIDDWHWRYNNFNPHSALGMKSPIEFAMERETMLAS</sequence>
<dbReference type="InterPro" id="IPR012337">
    <property type="entry name" value="RNaseH-like_sf"/>
</dbReference>
<dbReference type="Proteomes" id="UP000012040">
    <property type="component" value="Chromosome"/>
</dbReference>
<dbReference type="NCBIfam" id="NF033516">
    <property type="entry name" value="transpos_IS3"/>
    <property type="match status" value="1"/>
</dbReference>
<dbReference type="Gene3D" id="3.30.420.10">
    <property type="entry name" value="Ribonuclease H-like superfamily/Ribonuclease H"/>
    <property type="match status" value="1"/>
</dbReference>
<dbReference type="HOGENOM" id="CLU_027402_31_0_7"/>
<feature type="domain" description="Integrase catalytic" evidence="1">
    <location>
        <begin position="105"/>
        <end position="270"/>
    </location>
</feature>
<dbReference type="OrthoDB" id="5294825at2"/>
<keyword evidence="3" id="KW-1185">Reference proteome</keyword>
<proteinExistence type="predicted"/>
<dbReference type="STRING" id="1184267.A11Q_1174"/>